<sequence length="169" mass="18123">MGDGGTPASTRLDAGVDLLLAHHGTPGARRAEALAVRMALLLQARVTHLLVVPAFWEGMMGDDWLNNAATRDAFGSYLENLLSEEAQVVVAGVRERCLASGLGYRALLRQGDVTEVMLRVATEISPTMMVIGPRRPGGVPGFRDRVRIEGLARGLEVPLLIAPWEGSRG</sequence>
<gene>
    <name evidence="2" type="ORF">SIID45300_00061</name>
</gene>
<proteinExistence type="predicted"/>
<name>A0ABQ0C4E1_9PROT</name>
<dbReference type="EMBL" id="BAAFGK010000001">
    <property type="protein sequence ID" value="GAB0055765.1"/>
    <property type="molecule type" value="Genomic_DNA"/>
</dbReference>
<dbReference type="CDD" id="cd00293">
    <property type="entry name" value="USP-like"/>
    <property type="match status" value="1"/>
</dbReference>
<dbReference type="InterPro" id="IPR006016">
    <property type="entry name" value="UspA"/>
</dbReference>
<protein>
    <recommendedName>
        <fullName evidence="1">UspA domain-containing protein</fullName>
    </recommendedName>
</protein>
<reference evidence="2 3" key="2">
    <citation type="submission" date="2024-09" db="EMBL/GenBank/DDBJ databases">
        <title>Draft genome sequence of Candidatus Magnetaquicoccaceae bacterium FCR-1.</title>
        <authorList>
            <person name="Shimoshige H."/>
            <person name="Shimamura S."/>
            <person name="Taoka A."/>
            <person name="Kobayashi H."/>
            <person name="Maekawa T."/>
        </authorList>
    </citation>
    <scope>NUCLEOTIDE SEQUENCE [LARGE SCALE GENOMIC DNA]</scope>
    <source>
        <strain evidence="2 3">FCR-1</strain>
    </source>
</reference>
<feature type="domain" description="UspA" evidence="1">
    <location>
        <begin position="19"/>
        <end position="161"/>
    </location>
</feature>
<reference evidence="2 3" key="1">
    <citation type="submission" date="2024-05" db="EMBL/GenBank/DDBJ databases">
        <authorList>
            <consortium name="Candidatus Magnetaquicoccaceae bacterium FCR-1 genome sequencing consortium"/>
            <person name="Shimoshige H."/>
            <person name="Shimamura S."/>
            <person name="Taoka A."/>
            <person name="Kobayashi H."/>
            <person name="Maekawa T."/>
        </authorList>
    </citation>
    <scope>NUCLEOTIDE SEQUENCE [LARGE SCALE GENOMIC DNA]</scope>
    <source>
        <strain evidence="2 3">FCR-1</strain>
    </source>
</reference>
<dbReference type="Gene3D" id="3.40.50.620">
    <property type="entry name" value="HUPs"/>
    <property type="match status" value="1"/>
</dbReference>
<organism evidence="2 3">
    <name type="scientific">Candidatus Magnetaquiglobus chichijimensis</name>
    <dbReference type="NCBI Taxonomy" id="3141448"/>
    <lineage>
        <taxon>Bacteria</taxon>
        <taxon>Pseudomonadati</taxon>
        <taxon>Pseudomonadota</taxon>
        <taxon>Magnetococcia</taxon>
        <taxon>Magnetococcales</taxon>
        <taxon>Candidatus Magnetaquicoccaceae</taxon>
        <taxon>Candidatus Magnetaquiglobus</taxon>
    </lineage>
</organism>
<comment type="caution">
    <text evidence="2">The sequence shown here is derived from an EMBL/GenBank/DDBJ whole genome shotgun (WGS) entry which is preliminary data.</text>
</comment>
<evidence type="ECO:0000259" key="1">
    <source>
        <dbReference type="Pfam" id="PF00582"/>
    </source>
</evidence>
<dbReference type="Proteomes" id="UP001628193">
    <property type="component" value="Unassembled WGS sequence"/>
</dbReference>
<dbReference type="Pfam" id="PF00582">
    <property type="entry name" value="Usp"/>
    <property type="match status" value="1"/>
</dbReference>
<accession>A0ABQ0C4E1</accession>
<evidence type="ECO:0000313" key="3">
    <source>
        <dbReference type="Proteomes" id="UP001628193"/>
    </source>
</evidence>
<dbReference type="SUPFAM" id="SSF52402">
    <property type="entry name" value="Adenine nucleotide alpha hydrolases-like"/>
    <property type="match status" value="1"/>
</dbReference>
<dbReference type="InterPro" id="IPR014729">
    <property type="entry name" value="Rossmann-like_a/b/a_fold"/>
</dbReference>
<keyword evidence="3" id="KW-1185">Reference proteome</keyword>
<evidence type="ECO:0000313" key="2">
    <source>
        <dbReference type="EMBL" id="GAB0055765.1"/>
    </source>
</evidence>